<dbReference type="InterPro" id="IPR029052">
    <property type="entry name" value="Metallo-depent_PP-like"/>
</dbReference>
<dbReference type="Proteomes" id="UP001642900">
    <property type="component" value="Unassembled WGS sequence"/>
</dbReference>
<feature type="domain" description="Calcineurin-like phosphoesterase" evidence="1">
    <location>
        <begin position="1"/>
        <end position="212"/>
    </location>
</feature>
<dbReference type="Gene3D" id="3.60.21.10">
    <property type="match status" value="1"/>
</dbReference>
<dbReference type="SUPFAM" id="SSF56300">
    <property type="entry name" value="Metallo-dependent phosphatases"/>
    <property type="match status" value="1"/>
</dbReference>
<dbReference type="InterPro" id="IPR004843">
    <property type="entry name" value="Calcineurin-like_PHP"/>
</dbReference>
<name>A0A6G4WGA7_9HYPH</name>
<reference evidence="2 3" key="1">
    <citation type="submission" date="2020-02" db="EMBL/GenBank/DDBJ databases">
        <title>Genome sequence of strain CCNWXJ40-4.</title>
        <authorList>
            <person name="Gao J."/>
            <person name="Sun J."/>
        </authorList>
    </citation>
    <scope>NUCLEOTIDE SEQUENCE [LARGE SCALE GENOMIC DNA]</scope>
    <source>
        <strain evidence="2 3">CCNWXJ 40-4</strain>
    </source>
</reference>
<accession>A0A6G4WGA7</accession>
<dbReference type="InterPro" id="IPR050126">
    <property type="entry name" value="Ap4A_hydrolase"/>
</dbReference>
<evidence type="ECO:0000259" key="1">
    <source>
        <dbReference type="Pfam" id="PF00149"/>
    </source>
</evidence>
<sequence>MRIYAMGDVHGRADLLKLMHERIEAEIARDRPADWRIIHLGDYVDRGTDSKAVLDFLVAAHRRDERIISLAGNHDVGFLEFLDKPDPATLFARFGGAETARSYGVTLDCGHPAALRESHSALMDAVDDSHVAFLRARPFSVAMGDFFFCHAGIRPEVALDKQAAEDLIWIRADFLDYRALHPKIIVHGHTPFAEPEILPNRVNVDTLAYRSGVLTALVVDGAEKRMLSVRA</sequence>
<dbReference type="AlphaFoldDB" id="A0A6G4WGA7"/>
<keyword evidence="3" id="KW-1185">Reference proteome</keyword>
<dbReference type="Pfam" id="PF00149">
    <property type="entry name" value="Metallophos"/>
    <property type="match status" value="1"/>
</dbReference>
<dbReference type="GO" id="GO:0008803">
    <property type="term" value="F:bis(5'-nucleosyl)-tetraphosphatase (symmetrical) activity"/>
    <property type="evidence" value="ECO:0007669"/>
    <property type="project" value="TreeGrafter"/>
</dbReference>
<dbReference type="PANTHER" id="PTHR42850:SF4">
    <property type="entry name" value="ZINC-DEPENDENT ENDOPOLYPHOSPHATASE"/>
    <property type="match status" value="1"/>
</dbReference>
<dbReference type="EMBL" id="JAAKZF010000027">
    <property type="protein sequence ID" value="NGO53137.1"/>
    <property type="molecule type" value="Genomic_DNA"/>
</dbReference>
<dbReference type="PANTHER" id="PTHR42850">
    <property type="entry name" value="METALLOPHOSPHOESTERASE"/>
    <property type="match status" value="1"/>
</dbReference>
<proteinExistence type="predicted"/>
<comment type="caution">
    <text evidence="2">The sequence shown here is derived from an EMBL/GenBank/DDBJ whole genome shotgun (WGS) entry which is preliminary data.</text>
</comment>
<evidence type="ECO:0000313" key="3">
    <source>
        <dbReference type="Proteomes" id="UP001642900"/>
    </source>
</evidence>
<gene>
    <name evidence="2" type="ORF">G6N73_18525</name>
</gene>
<evidence type="ECO:0000313" key="2">
    <source>
        <dbReference type="EMBL" id="NGO53137.1"/>
    </source>
</evidence>
<protein>
    <submittedName>
        <fullName evidence="2">Serine/threonine protein phosphatase</fullName>
    </submittedName>
</protein>
<dbReference type="GO" id="GO:0110154">
    <property type="term" value="P:RNA decapping"/>
    <property type="evidence" value="ECO:0007669"/>
    <property type="project" value="TreeGrafter"/>
</dbReference>
<dbReference type="GO" id="GO:0005737">
    <property type="term" value="C:cytoplasm"/>
    <property type="evidence" value="ECO:0007669"/>
    <property type="project" value="TreeGrafter"/>
</dbReference>
<organism evidence="2 3">
    <name type="scientific">Allomesorhizobium camelthorni</name>
    <dbReference type="NCBI Taxonomy" id="475069"/>
    <lineage>
        <taxon>Bacteria</taxon>
        <taxon>Pseudomonadati</taxon>
        <taxon>Pseudomonadota</taxon>
        <taxon>Alphaproteobacteria</taxon>
        <taxon>Hyphomicrobiales</taxon>
        <taxon>Phyllobacteriaceae</taxon>
        <taxon>Allomesorhizobium</taxon>
    </lineage>
</organism>
<dbReference type="GO" id="GO:0016791">
    <property type="term" value="F:phosphatase activity"/>
    <property type="evidence" value="ECO:0007669"/>
    <property type="project" value="TreeGrafter"/>
</dbReference>